<dbReference type="RefSeq" id="WP_011174795.1">
    <property type="nucleotide sequence ID" value="NC_005861.2"/>
</dbReference>
<dbReference type="STRING" id="264201.pc0245"/>
<protein>
    <submittedName>
        <fullName evidence="1">Uncharacterized protein</fullName>
    </submittedName>
</protein>
<dbReference type="HOGENOM" id="CLU_2035769_0_0_0"/>
<evidence type="ECO:0000313" key="1">
    <source>
        <dbReference type="EMBL" id="CAF22969.1"/>
    </source>
</evidence>
<sequence length="121" mass="12983">MRVNKIFGNTFIILELVEKTLNVAGYIPGIGTVSAYVRGGLASIEAVSGIGLTIIGFIANSQGNPASSIYLTTGITFIGHALLNGFRASFENQPFIPLVTTLPYDIGSYLLLGRRVFPYLK</sequence>
<evidence type="ECO:0000313" key="2">
    <source>
        <dbReference type="Proteomes" id="UP000000529"/>
    </source>
</evidence>
<organism evidence="1 2">
    <name type="scientific">Protochlamydia amoebophila (strain UWE25)</name>
    <dbReference type="NCBI Taxonomy" id="264201"/>
    <lineage>
        <taxon>Bacteria</taxon>
        <taxon>Pseudomonadati</taxon>
        <taxon>Chlamydiota</taxon>
        <taxon>Chlamydiia</taxon>
        <taxon>Parachlamydiales</taxon>
        <taxon>Parachlamydiaceae</taxon>
        <taxon>Candidatus Protochlamydia</taxon>
    </lineage>
</organism>
<keyword evidence="2" id="KW-1185">Reference proteome</keyword>
<dbReference type="KEGG" id="pcu:PC_RS01190"/>
<dbReference type="Proteomes" id="UP000000529">
    <property type="component" value="Chromosome"/>
</dbReference>
<accession>Q6MEN0</accession>
<gene>
    <name evidence="1" type="ORF">PC_RS01190</name>
</gene>
<dbReference type="eggNOG" id="ENOG5034B4M">
    <property type="taxonomic scope" value="Bacteria"/>
</dbReference>
<dbReference type="EMBL" id="BX908798">
    <property type="protein sequence ID" value="CAF22969.1"/>
    <property type="molecule type" value="Genomic_DNA"/>
</dbReference>
<proteinExistence type="predicted"/>
<name>Q6MEN0_PARUW</name>
<reference evidence="1 2" key="1">
    <citation type="journal article" date="2004" name="Science">
        <title>Illuminating the evolutionary history of chlamydiae.</title>
        <authorList>
            <person name="Horn M."/>
            <person name="Collingro A."/>
            <person name="Schmitz-Esser S."/>
            <person name="Beier C.L."/>
            <person name="Purkhold U."/>
            <person name="Fartmann B."/>
            <person name="Brandt P."/>
            <person name="Nyakatura G.J."/>
            <person name="Droege M."/>
            <person name="Frishman D."/>
            <person name="Rattei T."/>
            <person name="Mewes H."/>
            <person name="Wagner M."/>
        </authorList>
    </citation>
    <scope>NUCLEOTIDE SEQUENCE [LARGE SCALE GENOMIC DNA]</scope>
    <source>
        <strain evidence="1 2">UWE25</strain>
    </source>
</reference>
<dbReference type="AlphaFoldDB" id="Q6MEN0"/>
<dbReference type="OrthoDB" id="9953298at2"/>